<organism evidence="2 3">
    <name type="scientific">Buttiauxella selenatireducens</name>
    <dbReference type="NCBI Taxonomy" id="3073902"/>
    <lineage>
        <taxon>Bacteria</taxon>
        <taxon>Pseudomonadati</taxon>
        <taxon>Pseudomonadota</taxon>
        <taxon>Gammaproteobacteria</taxon>
        <taxon>Enterobacterales</taxon>
        <taxon>Enterobacteriaceae</taxon>
        <taxon>Buttiauxella</taxon>
    </lineage>
</organism>
<dbReference type="Pfam" id="PF07148">
    <property type="entry name" value="MalM"/>
    <property type="match status" value="1"/>
</dbReference>
<keyword evidence="3" id="KW-1185">Reference proteome</keyword>
<name>A0ABY9SCH2_9ENTR</name>
<gene>
    <name evidence="2" type="primary">malM</name>
    <name evidence="2" type="ORF">RHD99_22295</name>
</gene>
<dbReference type="RefSeq" id="WP_309876670.1">
    <property type="nucleotide sequence ID" value="NZ_CP133838.1"/>
</dbReference>
<dbReference type="InterPro" id="IPR010794">
    <property type="entry name" value="MalM"/>
</dbReference>
<feature type="chain" id="PRO_5045662820" evidence="1">
    <location>
        <begin position="27"/>
        <end position="331"/>
    </location>
</feature>
<accession>A0ABY9SCH2</accession>
<protein>
    <submittedName>
        <fullName evidence="2">Maltose operon protein MalM</fullName>
    </submittedName>
</protein>
<reference evidence="2 3" key="1">
    <citation type="submission" date="2023-09" db="EMBL/GenBank/DDBJ databases">
        <title>Buttiauxella selenatireducens sp. nov., isolated from the rhizosphere of Cardamine hupingshanesis.</title>
        <authorList>
            <person name="Zhang S."/>
            <person name="Xu Z."/>
            <person name="Wang H."/>
            <person name="Guo Y."/>
        </authorList>
    </citation>
    <scope>NUCLEOTIDE SEQUENCE [LARGE SCALE GENOMIC DNA]</scope>
    <source>
        <strain evidence="2 3">R73</strain>
    </source>
</reference>
<evidence type="ECO:0000313" key="2">
    <source>
        <dbReference type="EMBL" id="WMY74121.1"/>
    </source>
</evidence>
<evidence type="ECO:0000313" key="3">
    <source>
        <dbReference type="Proteomes" id="UP001246690"/>
    </source>
</evidence>
<evidence type="ECO:0000256" key="1">
    <source>
        <dbReference type="SAM" id="SignalP"/>
    </source>
</evidence>
<feature type="signal peptide" evidence="1">
    <location>
        <begin position="1"/>
        <end position="26"/>
    </location>
</feature>
<keyword evidence="1" id="KW-0732">Signal</keyword>
<sequence length="331" mass="34148">MKMKKSLIALCLSAGLLASLPGVSLADVNIVPQDLSAAPAIPASALQQLQWTPVDQTNTQKTNLATTGQTLNAGDIVGPVAAYSVPASIGELTITLTSLVNKESVFAPNVLVLDQNLTPAAYFPSSFFPYEEPGVMSSNRLEGVLKLTPALGQQKLYLLVFTTNKDLQQTTTMVDPAKAYAKGNGNAVPDIPDPIARHVKEGELSLKVRTSSGSSILVGPLFGSKGPGPVTVGNTAAPAATYAAPVAAVAATSAAPAPTYSAPAPAPVAAPAPAVKKEPMLNDTESYFNQAIKQAVDKGDVDKALKLLDEAERLGSTSARKTFISSVKGKG</sequence>
<dbReference type="Proteomes" id="UP001246690">
    <property type="component" value="Chromosome"/>
</dbReference>
<dbReference type="EMBL" id="CP133838">
    <property type="protein sequence ID" value="WMY74121.1"/>
    <property type="molecule type" value="Genomic_DNA"/>
</dbReference>
<dbReference type="NCBIfam" id="NF007855">
    <property type="entry name" value="PRK10564.1"/>
    <property type="match status" value="1"/>
</dbReference>
<proteinExistence type="predicted"/>